<dbReference type="STRING" id="161895.CPHO_08960"/>
<organism evidence="9 10">
    <name type="scientific">Corynebacterium phocae</name>
    <dbReference type="NCBI Taxonomy" id="161895"/>
    <lineage>
        <taxon>Bacteria</taxon>
        <taxon>Bacillati</taxon>
        <taxon>Actinomycetota</taxon>
        <taxon>Actinomycetes</taxon>
        <taxon>Mycobacteriales</taxon>
        <taxon>Corynebacteriaceae</taxon>
        <taxon>Corynebacterium</taxon>
    </lineage>
</organism>
<accession>A0A1L7D494</accession>
<evidence type="ECO:0000256" key="3">
    <source>
        <dbReference type="ARBA" id="ARBA00022598"/>
    </source>
</evidence>
<evidence type="ECO:0000256" key="6">
    <source>
        <dbReference type="ARBA" id="ARBA00022840"/>
    </source>
</evidence>
<keyword evidence="5 8" id="KW-0547">Nucleotide-binding</keyword>
<gene>
    <name evidence="8" type="primary">panC</name>
    <name evidence="9" type="ORF">CPHO_08960</name>
</gene>
<feature type="binding site" evidence="8">
    <location>
        <begin position="30"/>
        <end position="37"/>
    </location>
    <ligand>
        <name>ATP</name>
        <dbReference type="ChEBI" id="CHEBI:30616"/>
    </ligand>
</feature>
<protein>
    <recommendedName>
        <fullName evidence="8">Pantothenate synthetase</fullName>
        <shortName evidence="8">PS</shortName>
        <ecNumber evidence="8">6.3.2.1</ecNumber>
    </recommendedName>
    <alternativeName>
        <fullName evidence="8">Pantoate--beta-alanine ligase</fullName>
    </alternativeName>
    <alternativeName>
        <fullName evidence="8">Pantoate-activating enzyme</fullName>
    </alternativeName>
</protein>
<name>A0A1L7D494_9CORY</name>
<comment type="similarity">
    <text evidence="2 8">Belongs to the pantothenate synthetase family.</text>
</comment>
<feature type="active site" description="Proton donor" evidence="8">
    <location>
        <position position="37"/>
    </location>
</feature>
<dbReference type="NCBIfam" id="TIGR00018">
    <property type="entry name" value="panC"/>
    <property type="match status" value="1"/>
</dbReference>
<dbReference type="InterPro" id="IPR042176">
    <property type="entry name" value="Pantoate_ligase_C"/>
</dbReference>
<dbReference type="KEGG" id="cpho:CPHO_08960"/>
<dbReference type="HAMAP" id="MF_00158">
    <property type="entry name" value="PanC"/>
    <property type="match status" value="1"/>
</dbReference>
<dbReference type="AlphaFoldDB" id="A0A1L7D494"/>
<evidence type="ECO:0000313" key="10">
    <source>
        <dbReference type="Proteomes" id="UP000185491"/>
    </source>
</evidence>
<dbReference type="Gene3D" id="3.40.50.620">
    <property type="entry name" value="HUPs"/>
    <property type="match status" value="1"/>
</dbReference>
<evidence type="ECO:0000256" key="1">
    <source>
        <dbReference type="ARBA" id="ARBA00004990"/>
    </source>
</evidence>
<dbReference type="GO" id="GO:0015940">
    <property type="term" value="P:pantothenate biosynthetic process"/>
    <property type="evidence" value="ECO:0007669"/>
    <property type="project" value="UniProtKB-UniRule"/>
</dbReference>
<keyword evidence="10" id="KW-1185">Reference proteome</keyword>
<comment type="pathway">
    <text evidence="1 8">Cofactor biosynthesis; (R)-pantothenate biosynthesis; (R)-pantothenate from (R)-pantoate and beta-alanine: step 1/1.</text>
</comment>
<keyword evidence="4 8" id="KW-0566">Pantothenate biosynthesis</keyword>
<dbReference type="InterPro" id="IPR014729">
    <property type="entry name" value="Rossmann-like_a/b/a_fold"/>
</dbReference>
<dbReference type="EC" id="6.3.2.1" evidence="8"/>
<sequence length="277" mass="29885">MSMTTVLRTIAEVRAHRAGHTGPFVLVPTMGALHAGHLSLAARGLEIPGATVMATIFVNPLQFAEGEDLEAYPRTVEEDIGKLSELGVDYVFIPRTSEIYPHGTRTVIHPGPAGQTLEGGSRPTHFAGVLTVVNKLFNITRPTHAIFGEKDYQQLVLIRQMVEDLNMEVEIIGGPIVREDSGLAMSSRNKYLSADEAAQAVALSEALAAGAEHTSVDEILAAARERIAAEPAAKLDYLELRSPDLGEPQVGENRLLIAAQVGKPRLLDNRAVFVEQL</sequence>
<comment type="catalytic activity">
    <reaction evidence="7 8">
        <text>(R)-pantoate + beta-alanine + ATP = (R)-pantothenate + AMP + diphosphate + H(+)</text>
        <dbReference type="Rhea" id="RHEA:10912"/>
        <dbReference type="ChEBI" id="CHEBI:15378"/>
        <dbReference type="ChEBI" id="CHEBI:15980"/>
        <dbReference type="ChEBI" id="CHEBI:29032"/>
        <dbReference type="ChEBI" id="CHEBI:30616"/>
        <dbReference type="ChEBI" id="CHEBI:33019"/>
        <dbReference type="ChEBI" id="CHEBI:57966"/>
        <dbReference type="ChEBI" id="CHEBI:456215"/>
        <dbReference type="EC" id="6.3.2.1"/>
    </reaction>
</comment>
<feature type="binding site" evidence="8">
    <location>
        <position position="177"/>
    </location>
    <ligand>
        <name>ATP</name>
        <dbReference type="ChEBI" id="CHEBI:30616"/>
    </ligand>
</feature>
<evidence type="ECO:0000256" key="2">
    <source>
        <dbReference type="ARBA" id="ARBA00009256"/>
    </source>
</evidence>
<feature type="binding site" evidence="8">
    <location>
        <position position="62"/>
    </location>
    <ligand>
        <name>beta-alanine</name>
        <dbReference type="ChEBI" id="CHEBI:57966"/>
    </ligand>
</feature>
<feature type="binding site" evidence="8">
    <location>
        <begin position="148"/>
        <end position="151"/>
    </location>
    <ligand>
        <name>ATP</name>
        <dbReference type="ChEBI" id="CHEBI:30616"/>
    </ligand>
</feature>
<feature type="binding site" evidence="8">
    <location>
        <position position="62"/>
    </location>
    <ligand>
        <name>(R)-pantoate</name>
        <dbReference type="ChEBI" id="CHEBI:15980"/>
    </ligand>
</feature>
<dbReference type="SUPFAM" id="SSF52374">
    <property type="entry name" value="Nucleotidylyl transferase"/>
    <property type="match status" value="1"/>
</dbReference>
<dbReference type="Gene3D" id="3.30.1300.10">
    <property type="entry name" value="Pantoate-beta-alanine ligase, C-terminal domain"/>
    <property type="match status" value="1"/>
</dbReference>
<comment type="subcellular location">
    <subcellularLocation>
        <location evidence="8">Cytoplasm</location>
    </subcellularLocation>
</comment>
<dbReference type="EMBL" id="CP009249">
    <property type="protein sequence ID" value="APT92996.1"/>
    <property type="molecule type" value="Genomic_DNA"/>
</dbReference>
<evidence type="ECO:0000256" key="5">
    <source>
        <dbReference type="ARBA" id="ARBA00022741"/>
    </source>
</evidence>
<dbReference type="UniPathway" id="UPA00028">
    <property type="reaction ID" value="UER00005"/>
</dbReference>
<dbReference type="InterPro" id="IPR003721">
    <property type="entry name" value="Pantoate_ligase"/>
</dbReference>
<comment type="miscellaneous">
    <text evidence="8">The reaction proceeds by a bi uni uni bi ping pong mechanism.</text>
</comment>
<dbReference type="Pfam" id="PF02569">
    <property type="entry name" value="Pantoate_ligase"/>
    <property type="match status" value="1"/>
</dbReference>
<evidence type="ECO:0000313" key="9">
    <source>
        <dbReference type="EMBL" id="APT92996.1"/>
    </source>
</evidence>
<evidence type="ECO:0000256" key="4">
    <source>
        <dbReference type="ARBA" id="ARBA00022655"/>
    </source>
</evidence>
<keyword evidence="3 8" id="KW-0436">Ligase</keyword>
<keyword evidence="8" id="KW-0963">Cytoplasm</keyword>
<dbReference type="PANTHER" id="PTHR21299">
    <property type="entry name" value="CYTIDYLATE KINASE/PANTOATE-BETA-ALANINE LIGASE"/>
    <property type="match status" value="1"/>
</dbReference>
<feature type="binding site" evidence="8">
    <location>
        <begin position="185"/>
        <end position="188"/>
    </location>
    <ligand>
        <name>ATP</name>
        <dbReference type="ChEBI" id="CHEBI:30616"/>
    </ligand>
</feature>
<dbReference type="GO" id="GO:0005524">
    <property type="term" value="F:ATP binding"/>
    <property type="evidence" value="ECO:0007669"/>
    <property type="project" value="UniProtKB-KW"/>
</dbReference>
<dbReference type="CDD" id="cd00560">
    <property type="entry name" value="PanC"/>
    <property type="match status" value="1"/>
</dbReference>
<dbReference type="PANTHER" id="PTHR21299:SF1">
    <property type="entry name" value="PANTOATE--BETA-ALANINE LIGASE"/>
    <property type="match status" value="1"/>
</dbReference>
<reference evidence="9 10" key="1">
    <citation type="submission" date="2014-08" db="EMBL/GenBank/DDBJ databases">
        <title>Complete genome sequence of Corynebacterium phocae M408/89/1(T)(=DSM 44612(T)), isolated from the common seal (Phoca vitulina).</title>
        <authorList>
            <person name="Ruckert C."/>
            <person name="Albersmeier A."/>
            <person name="Winkler A."/>
            <person name="Kalinowski J."/>
        </authorList>
    </citation>
    <scope>NUCLEOTIDE SEQUENCE [LARGE SCALE GENOMIC DNA]</scope>
    <source>
        <strain evidence="9 10">M408/89/1</strain>
    </source>
</reference>
<proteinExistence type="inferred from homology"/>
<evidence type="ECO:0000256" key="7">
    <source>
        <dbReference type="ARBA" id="ARBA00048258"/>
    </source>
</evidence>
<dbReference type="GO" id="GO:0004592">
    <property type="term" value="F:pantoate-beta-alanine ligase activity"/>
    <property type="evidence" value="ECO:0007669"/>
    <property type="project" value="UniProtKB-UniRule"/>
</dbReference>
<feature type="binding site" evidence="8">
    <location>
        <position position="154"/>
    </location>
    <ligand>
        <name>(R)-pantoate</name>
        <dbReference type="ChEBI" id="CHEBI:15980"/>
    </ligand>
</feature>
<evidence type="ECO:0000256" key="8">
    <source>
        <dbReference type="HAMAP-Rule" id="MF_00158"/>
    </source>
</evidence>
<dbReference type="GO" id="GO:0005829">
    <property type="term" value="C:cytosol"/>
    <property type="evidence" value="ECO:0007669"/>
    <property type="project" value="TreeGrafter"/>
</dbReference>
<comment type="subunit">
    <text evidence="8">Homodimer.</text>
</comment>
<dbReference type="Proteomes" id="UP000185491">
    <property type="component" value="Chromosome"/>
</dbReference>
<comment type="function">
    <text evidence="8">Catalyzes the condensation of pantoate with beta-alanine in an ATP-dependent reaction via a pantoyl-adenylate intermediate.</text>
</comment>
<keyword evidence="6 8" id="KW-0067">ATP-binding</keyword>